<name>A0A8J7MPP0_9RHOB</name>
<evidence type="ECO:0000256" key="1">
    <source>
        <dbReference type="ARBA" id="ARBA00022801"/>
    </source>
</evidence>
<keyword evidence="4" id="KW-1185">Reference proteome</keyword>
<keyword evidence="1" id="KW-0378">Hydrolase</keyword>
<reference evidence="3" key="1">
    <citation type="submission" date="2021-01" db="EMBL/GenBank/DDBJ databases">
        <title>Genome seq and assembly of Tabrizicola sp. KVB23.</title>
        <authorList>
            <person name="Chhetri G."/>
        </authorList>
    </citation>
    <scope>NUCLEOTIDE SEQUENCE</scope>
    <source>
        <strain evidence="3">KVB23</strain>
    </source>
</reference>
<comment type="caution">
    <text evidence="3">The sequence shown here is derived from an EMBL/GenBank/DDBJ whole genome shotgun (WGS) entry which is preliminary data.</text>
</comment>
<dbReference type="Pfam" id="PF00795">
    <property type="entry name" value="CN_hydrolase"/>
    <property type="match status" value="1"/>
</dbReference>
<organism evidence="3 4">
    <name type="scientific">Fuscibacter oryzae</name>
    <dbReference type="NCBI Taxonomy" id="2803939"/>
    <lineage>
        <taxon>Bacteria</taxon>
        <taxon>Pseudomonadati</taxon>
        <taxon>Pseudomonadota</taxon>
        <taxon>Alphaproteobacteria</taxon>
        <taxon>Rhodobacterales</taxon>
        <taxon>Paracoccaceae</taxon>
        <taxon>Fuscibacter</taxon>
    </lineage>
</organism>
<accession>A0A8J7MPP0</accession>
<sequence length="254" mass="26272">MMMRLALWQAPSPAEDVAGGLAGLGRALAGAAAAGAEVLVGPESFLPGYNSGNIARLAQPRGGDWHQALADLARQAGCALVLGYGERDGDRVFNSAVAFGPDGAELAHYRKIQLYGPREKAIYAPGDRYATFALKGRVMGLLICYDVEFGPHVAALAARGADAVLVPTANMMPYTHVAEATVPAMAANNAVGIVYANYCGVEGDLTYAGGSVITGPHGEILAKAGPGAALLIADLPPRDAARMYNMATDYRPAT</sequence>
<dbReference type="Gene3D" id="3.60.110.10">
    <property type="entry name" value="Carbon-nitrogen hydrolase"/>
    <property type="match status" value="1"/>
</dbReference>
<dbReference type="PANTHER" id="PTHR43674:SF2">
    <property type="entry name" value="BETA-UREIDOPROPIONASE"/>
    <property type="match status" value="1"/>
</dbReference>
<protein>
    <submittedName>
        <fullName evidence="3">Nitrilase</fullName>
    </submittedName>
</protein>
<dbReference type="EMBL" id="JAESVP010000002">
    <property type="protein sequence ID" value="MBL4927217.1"/>
    <property type="molecule type" value="Genomic_DNA"/>
</dbReference>
<dbReference type="InterPro" id="IPR050345">
    <property type="entry name" value="Aliph_Amidase/BUP"/>
</dbReference>
<gene>
    <name evidence="3" type="ORF">JI744_03775</name>
</gene>
<dbReference type="PROSITE" id="PS50263">
    <property type="entry name" value="CN_HYDROLASE"/>
    <property type="match status" value="1"/>
</dbReference>
<dbReference type="InterPro" id="IPR003010">
    <property type="entry name" value="C-N_Hydrolase"/>
</dbReference>
<dbReference type="InterPro" id="IPR036526">
    <property type="entry name" value="C-N_Hydrolase_sf"/>
</dbReference>
<feature type="domain" description="CN hydrolase" evidence="2">
    <location>
        <begin position="3"/>
        <end position="237"/>
    </location>
</feature>
<dbReference type="GO" id="GO:0016811">
    <property type="term" value="F:hydrolase activity, acting on carbon-nitrogen (but not peptide) bonds, in linear amides"/>
    <property type="evidence" value="ECO:0007669"/>
    <property type="project" value="UniProtKB-ARBA"/>
</dbReference>
<evidence type="ECO:0000259" key="2">
    <source>
        <dbReference type="PROSITE" id="PS50263"/>
    </source>
</evidence>
<dbReference type="Proteomes" id="UP000619033">
    <property type="component" value="Unassembled WGS sequence"/>
</dbReference>
<proteinExistence type="predicted"/>
<dbReference type="AlphaFoldDB" id="A0A8J7MPP0"/>
<dbReference type="SUPFAM" id="SSF56317">
    <property type="entry name" value="Carbon-nitrogen hydrolase"/>
    <property type="match status" value="1"/>
</dbReference>
<evidence type="ECO:0000313" key="3">
    <source>
        <dbReference type="EMBL" id="MBL4927217.1"/>
    </source>
</evidence>
<dbReference type="PANTHER" id="PTHR43674">
    <property type="entry name" value="NITRILASE C965.09-RELATED"/>
    <property type="match status" value="1"/>
</dbReference>
<evidence type="ECO:0000313" key="4">
    <source>
        <dbReference type="Proteomes" id="UP000619033"/>
    </source>
</evidence>